<gene>
    <name evidence="1" type="ORF">BI380_20820</name>
</gene>
<protein>
    <recommendedName>
        <fullName evidence="3">DUF2384 domain-containing protein</fullName>
    </recommendedName>
</protein>
<evidence type="ECO:0000313" key="2">
    <source>
        <dbReference type="Proteomes" id="UP000095607"/>
    </source>
</evidence>
<name>A0ABM6E8K4_9BURK</name>
<organism evidence="1 2">
    <name type="scientific">Delftia tsuruhatensis</name>
    <dbReference type="NCBI Taxonomy" id="180282"/>
    <lineage>
        <taxon>Bacteria</taxon>
        <taxon>Pseudomonadati</taxon>
        <taxon>Pseudomonadota</taxon>
        <taxon>Betaproteobacteria</taxon>
        <taxon>Burkholderiales</taxon>
        <taxon>Comamonadaceae</taxon>
        <taxon>Delftia</taxon>
    </lineage>
</organism>
<evidence type="ECO:0008006" key="3">
    <source>
        <dbReference type="Google" id="ProtNLM"/>
    </source>
</evidence>
<evidence type="ECO:0000313" key="1">
    <source>
        <dbReference type="EMBL" id="AOV03618.1"/>
    </source>
</evidence>
<accession>A0ABM6E8K4</accession>
<keyword evidence="2" id="KW-1185">Reference proteome</keyword>
<proteinExistence type="predicted"/>
<sequence length="104" mass="12042">MVRTEVDAMTARDDESALLSRCSFVARERAQPAQDQREANVFRLAAMIVRSRFPQESASLMQASERYFALHPEERLPSEDVVRRGWVLSLPRLRDMLSLRLRGH</sequence>
<dbReference type="Proteomes" id="UP000095607">
    <property type="component" value="Chromosome"/>
</dbReference>
<dbReference type="EMBL" id="CP017420">
    <property type="protein sequence ID" value="AOV03618.1"/>
    <property type="molecule type" value="Genomic_DNA"/>
</dbReference>
<reference evidence="1 2" key="1">
    <citation type="submission" date="2016-09" db="EMBL/GenBank/DDBJ databases">
        <title>Complete genome sequence of Deltia acidovorans CM13 isolated from murine proximal colonic tissue.</title>
        <authorList>
            <person name="Saffarian A."/>
        </authorList>
    </citation>
    <scope>NUCLEOTIDE SEQUENCE [LARGE SCALE GENOMIC DNA]</scope>
    <source>
        <strain evidence="1 2">CM13</strain>
    </source>
</reference>